<sequence length="74" mass="8441">MANGDEKILLTSKKMFEGVDGSKYRMSVFRDVTEKEILIHDLKRPNEDLAEMLKRIKNAGSCSRNRNLSAFGHV</sequence>
<protein>
    <submittedName>
        <fullName evidence="1">Uncharacterized protein</fullName>
    </submittedName>
</protein>
<accession>H5TC58</accession>
<dbReference type="AlphaFoldDB" id="H5TC58"/>
<comment type="caution">
    <text evidence="1">The sequence shown here is derived from an EMBL/GenBank/DDBJ whole genome shotgun (WGS) entry which is preliminary data.</text>
</comment>
<name>H5TC58_9ALTE</name>
<dbReference type="EMBL" id="BAET01000018">
    <property type="protein sequence ID" value="GAB55885.1"/>
    <property type="molecule type" value="Genomic_DNA"/>
</dbReference>
<reference evidence="1 2" key="2">
    <citation type="journal article" date="2017" name="Antonie Van Leeuwenhoek">
        <title>Rhizobium rhizosphaerae sp. nov., a novel species isolated from rice rhizosphere.</title>
        <authorList>
            <person name="Zhao J.J."/>
            <person name="Zhang J."/>
            <person name="Zhang R.J."/>
            <person name="Zhang C.W."/>
            <person name="Yin H.Q."/>
            <person name="Zhang X.X."/>
        </authorList>
    </citation>
    <scope>NUCLEOTIDE SEQUENCE [LARGE SCALE GENOMIC DNA]</scope>
    <source>
        <strain evidence="1 2">ACAM 611</strain>
    </source>
</reference>
<dbReference type="RefSeq" id="WP_006005445.1">
    <property type="nucleotide sequence ID" value="NZ_BAET01000018.1"/>
</dbReference>
<proteinExistence type="predicted"/>
<dbReference type="Proteomes" id="UP000053586">
    <property type="component" value="Unassembled WGS sequence"/>
</dbReference>
<keyword evidence="2" id="KW-1185">Reference proteome</keyword>
<evidence type="ECO:0000313" key="2">
    <source>
        <dbReference type="Proteomes" id="UP000053586"/>
    </source>
</evidence>
<gene>
    <name evidence="1" type="ORF">GPUN_1769</name>
</gene>
<evidence type="ECO:0000313" key="1">
    <source>
        <dbReference type="EMBL" id="GAB55885.1"/>
    </source>
</evidence>
<organism evidence="1 2">
    <name type="scientific">Glaciecola punicea ACAM 611</name>
    <dbReference type="NCBI Taxonomy" id="1121923"/>
    <lineage>
        <taxon>Bacteria</taxon>
        <taxon>Pseudomonadati</taxon>
        <taxon>Pseudomonadota</taxon>
        <taxon>Gammaproteobacteria</taxon>
        <taxon>Alteromonadales</taxon>
        <taxon>Alteromonadaceae</taxon>
        <taxon>Glaciecola</taxon>
    </lineage>
</organism>
<reference evidence="1 2" key="1">
    <citation type="journal article" date="2012" name="J. Bacteriol.">
        <title>Genome sequence of proteorhodopsin-containing sea ice bacterium Glaciecola punicea ACAM 611T.</title>
        <authorList>
            <person name="Qin Q.-L."/>
            <person name="Xie B.-B."/>
            <person name="Shu Y.-L."/>
            <person name="Rong J.-C."/>
            <person name="Zhao D.-L."/>
            <person name="Zhang X.-Y."/>
            <person name="Chen X.-L."/>
            <person name="Zhou B.-C."/>
            <person name="Zhanga Y.-Z."/>
        </authorList>
    </citation>
    <scope>NUCLEOTIDE SEQUENCE [LARGE SCALE GENOMIC DNA]</scope>
    <source>
        <strain evidence="1 2">ACAM 611</strain>
    </source>
</reference>